<reference evidence="2 3" key="1">
    <citation type="submission" date="2019-06" db="EMBL/GenBank/DDBJ databases">
        <title>Genomic Encyclopedia of Type Strains, Phase IV (KMG-V): Genome sequencing to study the core and pangenomes of soil and plant-associated prokaryotes.</title>
        <authorList>
            <person name="Whitman W."/>
        </authorList>
    </citation>
    <scope>NUCLEOTIDE SEQUENCE [LARGE SCALE GENOMIC DNA]</scope>
    <source>
        <strain evidence="2 3">BR 11622</strain>
    </source>
</reference>
<gene>
    <name evidence="2" type="ORF">FBZ90_12236</name>
</gene>
<keyword evidence="2" id="KW-0418">Kinase</keyword>
<dbReference type="PANTHER" id="PTHR18964:SF169">
    <property type="entry name" value="N-ACETYLMANNOSAMINE KINASE"/>
    <property type="match status" value="1"/>
</dbReference>
<evidence type="ECO:0000313" key="3">
    <source>
        <dbReference type="Proteomes" id="UP000315751"/>
    </source>
</evidence>
<evidence type="ECO:0000256" key="1">
    <source>
        <dbReference type="SAM" id="MobiDB-lite"/>
    </source>
</evidence>
<dbReference type="SUPFAM" id="SSF53067">
    <property type="entry name" value="Actin-like ATPase domain"/>
    <property type="match status" value="1"/>
</dbReference>
<dbReference type="PANTHER" id="PTHR18964">
    <property type="entry name" value="ROK (REPRESSOR, ORF, KINASE) FAMILY"/>
    <property type="match status" value="1"/>
</dbReference>
<dbReference type="RefSeq" id="WP_145736227.1">
    <property type="nucleotide sequence ID" value="NZ_VITR01000022.1"/>
</dbReference>
<proteinExistence type="predicted"/>
<organism evidence="2 3">
    <name type="scientific">Nitrospirillum amazonense</name>
    <dbReference type="NCBI Taxonomy" id="28077"/>
    <lineage>
        <taxon>Bacteria</taxon>
        <taxon>Pseudomonadati</taxon>
        <taxon>Pseudomonadota</taxon>
        <taxon>Alphaproteobacteria</taxon>
        <taxon>Rhodospirillales</taxon>
        <taxon>Azospirillaceae</taxon>
        <taxon>Nitrospirillum</taxon>
    </lineage>
</organism>
<dbReference type="Pfam" id="PF00480">
    <property type="entry name" value="ROK"/>
    <property type="match status" value="1"/>
</dbReference>
<keyword evidence="3" id="KW-1185">Reference proteome</keyword>
<dbReference type="AlphaFoldDB" id="A0A560GNJ5"/>
<dbReference type="OrthoDB" id="49685at2"/>
<name>A0A560GNJ5_9PROT</name>
<protein>
    <submittedName>
        <fullName evidence="2">Putative NBD/HSP70 family sugar kinase</fullName>
    </submittedName>
</protein>
<dbReference type="InterPro" id="IPR000600">
    <property type="entry name" value="ROK"/>
</dbReference>
<dbReference type="Proteomes" id="UP000315751">
    <property type="component" value="Unassembled WGS sequence"/>
</dbReference>
<dbReference type="InterPro" id="IPR036388">
    <property type="entry name" value="WH-like_DNA-bd_sf"/>
</dbReference>
<dbReference type="GO" id="GO:0009384">
    <property type="term" value="F:N-acylmannosamine kinase activity"/>
    <property type="evidence" value="ECO:0007669"/>
    <property type="project" value="TreeGrafter"/>
</dbReference>
<feature type="region of interest" description="Disordered" evidence="1">
    <location>
        <begin position="1"/>
        <end position="25"/>
    </location>
</feature>
<dbReference type="InterPro" id="IPR036390">
    <property type="entry name" value="WH_DNA-bd_sf"/>
</dbReference>
<sequence>MPAPAPHRSADLHPSLGASLSGTNLERAGDHNQRVMLQAIRVSGPITRSELATITGLTAPAIANITKRLLNDQLIMEVGRLHGARGQPAMRLAINPDGCYSIGVNVDRDHVTVLVLDLLGQIRHRATLDIDFPLPDAVVAFFKEQVDALLSDGAFPRERIVGIGVAVPDDLGRVNLPNRPASYDIWNTVDVARLFSAILPLPVFLENDAAAAALGELQFGHGLHDPSFFYILISRGLGGGMVIDGHYFRGAQGRSGEIGFLPVSSPRTPAASLQEAVSLSALFSFLQSKGYPLSQPDQLAGLDAEGQGLVDQWLDLAAELLTPPIIAVSCLVNPEAIFLGGRLPLPQLDRLAQLITERLRAHTGTIPVIAPVYRAATAMDAPAVGAAILPFNDRLLPSRAALMKTAAA</sequence>
<keyword evidence="2" id="KW-0808">Transferase</keyword>
<dbReference type="Gene3D" id="1.10.10.10">
    <property type="entry name" value="Winged helix-like DNA-binding domain superfamily/Winged helix DNA-binding domain"/>
    <property type="match status" value="1"/>
</dbReference>
<dbReference type="SUPFAM" id="SSF46785">
    <property type="entry name" value="Winged helix' DNA-binding domain"/>
    <property type="match status" value="1"/>
</dbReference>
<dbReference type="GO" id="GO:0019262">
    <property type="term" value="P:N-acetylneuraminate catabolic process"/>
    <property type="evidence" value="ECO:0007669"/>
    <property type="project" value="TreeGrafter"/>
</dbReference>
<dbReference type="CDD" id="cd23763">
    <property type="entry name" value="ASKHA_ATPase_ROK"/>
    <property type="match status" value="1"/>
</dbReference>
<dbReference type="InterPro" id="IPR043129">
    <property type="entry name" value="ATPase_NBD"/>
</dbReference>
<comment type="caution">
    <text evidence="2">The sequence shown here is derived from an EMBL/GenBank/DDBJ whole genome shotgun (WGS) entry which is preliminary data.</text>
</comment>
<dbReference type="Gene3D" id="3.30.420.40">
    <property type="match status" value="2"/>
</dbReference>
<evidence type="ECO:0000313" key="2">
    <source>
        <dbReference type="EMBL" id="TWB35144.1"/>
    </source>
</evidence>
<dbReference type="EMBL" id="VITR01000022">
    <property type="protein sequence ID" value="TWB35144.1"/>
    <property type="molecule type" value="Genomic_DNA"/>
</dbReference>
<accession>A0A560GNJ5</accession>